<proteinExistence type="predicted"/>
<dbReference type="EMBL" id="PXYX01000147">
    <property type="protein sequence ID" value="PSR20462.1"/>
    <property type="molecule type" value="Genomic_DNA"/>
</dbReference>
<evidence type="ECO:0000313" key="2">
    <source>
        <dbReference type="EMBL" id="PSR20462.1"/>
    </source>
</evidence>
<dbReference type="InterPro" id="IPR050625">
    <property type="entry name" value="ParA/MinD_ATPase"/>
</dbReference>
<dbReference type="AlphaFoldDB" id="A0A2T2WDZ4"/>
<dbReference type="PANTHER" id="PTHR43384:SF13">
    <property type="entry name" value="SLR0110 PROTEIN"/>
    <property type="match status" value="1"/>
</dbReference>
<dbReference type="GO" id="GO:0005524">
    <property type="term" value="F:ATP binding"/>
    <property type="evidence" value="ECO:0007669"/>
    <property type="project" value="TreeGrafter"/>
</dbReference>
<dbReference type="GO" id="GO:0051782">
    <property type="term" value="P:negative regulation of cell division"/>
    <property type="evidence" value="ECO:0007669"/>
    <property type="project" value="TreeGrafter"/>
</dbReference>
<reference evidence="2 3" key="1">
    <citation type="journal article" date="2014" name="BMC Genomics">
        <title>Comparison of environmental and isolate Sulfobacillus genomes reveals diverse carbon, sulfur, nitrogen, and hydrogen metabolisms.</title>
        <authorList>
            <person name="Justice N.B."/>
            <person name="Norman A."/>
            <person name="Brown C.T."/>
            <person name="Singh A."/>
            <person name="Thomas B.C."/>
            <person name="Banfield J.F."/>
        </authorList>
    </citation>
    <scope>NUCLEOTIDE SEQUENCE [LARGE SCALE GENOMIC DNA]</scope>
    <source>
        <strain evidence="2">AMDSBA5</strain>
    </source>
</reference>
<accession>A0A2T2WDZ4</accession>
<sequence length="379" mass="41181">MVSVLVAAISPVMESIDFMLRQLSFVNIAGSTESIREAVDIASVEPLDAMIIDESLLSDSWGLQDRLAREPFPLILIIHTPSAESTRRALAIHAADVITQEAIPSLLPPLLKSLNKSEEHPVSLHRIIGVYSAKGGVGKTTLAVNLAWSLARLSERPTALVDLDLQFGDIGPMVHDSPDVTIRELVEGSPKEVEEDKLSRSLIAVDGLPLNLLLAPLHPQYADLVESHHVKDILQHLKATHVFTVCDLSAALSDQNLSAMDLVDVLMMVATPEMITLRNVARSLKVLQTLYPEQGRIRVVINRAGTGMTSDQISQVLPIPVSYWMPSGGVTPVRSANTGKPLVVVDPSNPLAISIENIAKTLLEEFEGASRRTVRKDVL</sequence>
<dbReference type="Gene3D" id="3.40.50.300">
    <property type="entry name" value="P-loop containing nucleotide triphosphate hydrolases"/>
    <property type="match status" value="1"/>
</dbReference>
<evidence type="ECO:0000259" key="1">
    <source>
        <dbReference type="Pfam" id="PF13614"/>
    </source>
</evidence>
<dbReference type="GO" id="GO:0005829">
    <property type="term" value="C:cytosol"/>
    <property type="evidence" value="ECO:0007669"/>
    <property type="project" value="TreeGrafter"/>
</dbReference>
<dbReference type="Pfam" id="PF13614">
    <property type="entry name" value="AAA_31"/>
    <property type="match status" value="1"/>
</dbReference>
<organism evidence="2 3">
    <name type="scientific">Sulfobacillus thermosulfidooxidans</name>
    <dbReference type="NCBI Taxonomy" id="28034"/>
    <lineage>
        <taxon>Bacteria</taxon>
        <taxon>Bacillati</taxon>
        <taxon>Bacillota</taxon>
        <taxon>Clostridia</taxon>
        <taxon>Eubacteriales</taxon>
        <taxon>Clostridiales Family XVII. Incertae Sedis</taxon>
        <taxon>Sulfobacillus</taxon>
    </lineage>
</organism>
<name>A0A2T2WDZ4_SULTH</name>
<dbReference type="PANTHER" id="PTHR43384">
    <property type="entry name" value="SEPTUM SITE-DETERMINING PROTEIN MIND HOMOLOG, CHLOROPLASTIC-RELATED"/>
    <property type="match status" value="1"/>
</dbReference>
<gene>
    <name evidence="2" type="ORF">C7B47_18010</name>
</gene>
<dbReference type="GO" id="GO:0016887">
    <property type="term" value="F:ATP hydrolysis activity"/>
    <property type="evidence" value="ECO:0007669"/>
    <property type="project" value="TreeGrafter"/>
</dbReference>
<evidence type="ECO:0000313" key="3">
    <source>
        <dbReference type="Proteomes" id="UP000242705"/>
    </source>
</evidence>
<dbReference type="GO" id="GO:0009898">
    <property type="term" value="C:cytoplasmic side of plasma membrane"/>
    <property type="evidence" value="ECO:0007669"/>
    <property type="project" value="TreeGrafter"/>
</dbReference>
<dbReference type="Proteomes" id="UP000242705">
    <property type="component" value="Unassembled WGS sequence"/>
</dbReference>
<feature type="domain" description="AAA" evidence="1">
    <location>
        <begin position="126"/>
        <end position="291"/>
    </location>
</feature>
<dbReference type="InterPro" id="IPR025669">
    <property type="entry name" value="AAA_dom"/>
</dbReference>
<dbReference type="InterPro" id="IPR027417">
    <property type="entry name" value="P-loop_NTPase"/>
</dbReference>
<comment type="caution">
    <text evidence="2">The sequence shown here is derived from an EMBL/GenBank/DDBJ whole genome shotgun (WGS) entry which is preliminary data.</text>
</comment>
<dbReference type="SUPFAM" id="SSF52540">
    <property type="entry name" value="P-loop containing nucleoside triphosphate hydrolases"/>
    <property type="match status" value="1"/>
</dbReference>
<protein>
    <recommendedName>
        <fullName evidence="1">AAA domain-containing protein</fullName>
    </recommendedName>
</protein>